<reference evidence="2 3" key="1">
    <citation type="submission" date="2023-11" db="EMBL/GenBank/DDBJ databases">
        <title>Draft genome sequence and annotation of the polyextremotolerant black yeast-like fungus Aureobasidium pullulans NRRL 62042.</title>
        <authorList>
            <person name="Dielentheis-Frenken M.R.E."/>
            <person name="Wibberg D."/>
            <person name="Blank L.M."/>
            <person name="Tiso T."/>
        </authorList>
    </citation>
    <scope>NUCLEOTIDE SEQUENCE [LARGE SCALE GENOMIC DNA]</scope>
    <source>
        <strain evidence="2 3">NRRL 62042</strain>
    </source>
</reference>
<name>A0ABR0TMW9_AURPU</name>
<keyword evidence="3" id="KW-1185">Reference proteome</keyword>
<feature type="compositionally biased region" description="Polar residues" evidence="1">
    <location>
        <begin position="296"/>
        <end position="310"/>
    </location>
</feature>
<proteinExistence type="predicted"/>
<sequence length="317" mass="33356">MAPILTDRENELLVCLFQCTKAPLEIDLDKFANLTGYKTRASANTAYHKLKAKIGKAETDADDADAVDDAEADAEDTPVASASKKARGKKAAAVKAEEPQTDEDDESETIPVKAKGKAKSARAAPKKASTAQPVRRSARNSLKASKSMIKDDSSADSEEEVPAKRPITLKRGKVVYPTEEEMRIIPSTVTAAEVPATVSEDAATPAKALKRAATDPGSDIDELATDPKRIKVAPAVAPAVEPTESLVETVDTVITSVVSFDPVVETYVVNEPEAVDVSTDIHMAVDDASDVDANGETASDVPSNVASAATSGDHDDI</sequence>
<feature type="region of interest" description="Disordered" evidence="1">
    <location>
        <begin position="289"/>
        <end position="317"/>
    </location>
</feature>
<evidence type="ECO:0000313" key="2">
    <source>
        <dbReference type="EMBL" id="KAK6005744.1"/>
    </source>
</evidence>
<organism evidence="2 3">
    <name type="scientific">Aureobasidium pullulans</name>
    <name type="common">Black yeast</name>
    <name type="synonym">Pullularia pullulans</name>
    <dbReference type="NCBI Taxonomy" id="5580"/>
    <lineage>
        <taxon>Eukaryota</taxon>
        <taxon>Fungi</taxon>
        <taxon>Dikarya</taxon>
        <taxon>Ascomycota</taxon>
        <taxon>Pezizomycotina</taxon>
        <taxon>Dothideomycetes</taxon>
        <taxon>Dothideomycetidae</taxon>
        <taxon>Dothideales</taxon>
        <taxon>Saccotheciaceae</taxon>
        <taxon>Aureobasidium</taxon>
    </lineage>
</organism>
<feature type="compositionally biased region" description="Acidic residues" evidence="1">
    <location>
        <begin position="60"/>
        <end position="76"/>
    </location>
</feature>
<gene>
    <name evidence="2" type="ORF">QM012_007386</name>
</gene>
<accession>A0ABR0TMW9</accession>
<comment type="caution">
    <text evidence="2">The sequence shown here is derived from an EMBL/GenBank/DDBJ whole genome shotgun (WGS) entry which is preliminary data.</text>
</comment>
<feature type="region of interest" description="Disordered" evidence="1">
    <location>
        <begin position="55"/>
        <end position="167"/>
    </location>
</feature>
<feature type="compositionally biased region" description="Acidic residues" evidence="1">
    <location>
        <begin position="99"/>
        <end position="108"/>
    </location>
</feature>
<dbReference type="Proteomes" id="UP001341245">
    <property type="component" value="Unassembled WGS sequence"/>
</dbReference>
<evidence type="ECO:0000313" key="3">
    <source>
        <dbReference type="Proteomes" id="UP001341245"/>
    </source>
</evidence>
<dbReference type="EMBL" id="JASGXD010000005">
    <property type="protein sequence ID" value="KAK6005744.1"/>
    <property type="molecule type" value="Genomic_DNA"/>
</dbReference>
<protein>
    <submittedName>
        <fullName evidence="2">Uncharacterized protein</fullName>
    </submittedName>
</protein>
<evidence type="ECO:0000256" key="1">
    <source>
        <dbReference type="SAM" id="MobiDB-lite"/>
    </source>
</evidence>